<dbReference type="SMART" id="SM00530">
    <property type="entry name" value="HTH_XRE"/>
    <property type="match status" value="1"/>
</dbReference>
<gene>
    <name evidence="2" type="ORF">MM415B07175_0008</name>
</gene>
<reference evidence="2" key="1">
    <citation type="submission" date="2020-03" db="EMBL/GenBank/DDBJ databases">
        <title>The deep terrestrial virosphere.</title>
        <authorList>
            <person name="Holmfeldt K."/>
            <person name="Nilsson E."/>
            <person name="Simone D."/>
            <person name="Lopez-Fernandez M."/>
            <person name="Wu X."/>
            <person name="de Brujin I."/>
            <person name="Lundin D."/>
            <person name="Andersson A."/>
            <person name="Bertilsson S."/>
            <person name="Dopson M."/>
        </authorList>
    </citation>
    <scope>NUCLEOTIDE SEQUENCE</scope>
    <source>
        <strain evidence="2">MM415B07175</strain>
    </source>
</reference>
<dbReference type="AlphaFoldDB" id="A0A6M3LRU0"/>
<accession>A0A6M3LRU0</accession>
<feature type="domain" description="HTH cro/C1-type" evidence="1">
    <location>
        <begin position="4"/>
        <end position="39"/>
    </location>
</feature>
<organism evidence="2">
    <name type="scientific">viral metagenome</name>
    <dbReference type="NCBI Taxonomy" id="1070528"/>
    <lineage>
        <taxon>unclassified sequences</taxon>
        <taxon>metagenomes</taxon>
        <taxon>organismal metagenomes</taxon>
    </lineage>
</organism>
<dbReference type="Gene3D" id="1.10.260.40">
    <property type="entry name" value="lambda repressor-like DNA-binding domains"/>
    <property type="match status" value="1"/>
</dbReference>
<name>A0A6M3LRU0_9ZZZZ</name>
<dbReference type="PROSITE" id="PS50943">
    <property type="entry name" value="HTH_CROC1"/>
    <property type="match status" value="1"/>
</dbReference>
<evidence type="ECO:0000259" key="1">
    <source>
        <dbReference type="PROSITE" id="PS50943"/>
    </source>
</evidence>
<dbReference type="SUPFAM" id="SSF47413">
    <property type="entry name" value="lambda repressor-like DNA-binding domains"/>
    <property type="match status" value="1"/>
</dbReference>
<dbReference type="GO" id="GO:0003677">
    <property type="term" value="F:DNA binding"/>
    <property type="evidence" value="ECO:0007669"/>
    <property type="project" value="InterPro"/>
</dbReference>
<dbReference type="CDD" id="cd00093">
    <property type="entry name" value="HTH_XRE"/>
    <property type="match status" value="1"/>
</dbReference>
<dbReference type="InterPro" id="IPR001387">
    <property type="entry name" value="Cro/C1-type_HTH"/>
</dbReference>
<sequence>MEAREIRKKSKLTQEEMARKCHVSIATVKRWEAGNARPSPLAQRQLARLERKLNK</sequence>
<dbReference type="EMBL" id="MT143442">
    <property type="protein sequence ID" value="QJA96879.1"/>
    <property type="molecule type" value="Genomic_DNA"/>
</dbReference>
<proteinExistence type="predicted"/>
<protein>
    <submittedName>
        <fullName evidence="2">Putative DNA binding, helix-turn-helix domain containing protein</fullName>
    </submittedName>
</protein>
<evidence type="ECO:0000313" key="2">
    <source>
        <dbReference type="EMBL" id="QJA96879.1"/>
    </source>
</evidence>
<dbReference type="InterPro" id="IPR010982">
    <property type="entry name" value="Lambda_DNA-bd_dom_sf"/>
</dbReference>
<dbReference type="Pfam" id="PF01381">
    <property type="entry name" value="HTH_3"/>
    <property type="match status" value="1"/>
</dbReference>